<keyword evidence="1" id="KW-1133">Transmembrane helix</keyword>
<evidence type="ECO:0000313" key="3">
    <source>
        <dbReference type="Proteomes" id="UP000275078"/>
    </source>
</evidence>
<name>A0A3N4HL22_ASCIM</name>
<keyword evidence="1" id="KW-0812">Transmembrane</keyword>
<dbReference type="EMBL" id="ML119855">
    <property type="protein sequence ID" value="RPA72580.1"/>
    <property type="molecule type" value="Genomic_DNA"/>
</dbReference>
<gene>
    <name evidence="2" type="ORF">BJ508DRAFT_72379</name>
</gene>
<dbReference type="Proteomes" id="UP000275078">
    <property type="component" value="Unassembled WGS sequence"/>
</dbReference>
<evidence type="ECO:0000256" key="1">
    <source>
        <dbReference type="SAM" id="Phobius"/>
    </source>
</evidence>
<reference evidence="2 3" key="1">
    <citation type="journal article" date="2018" name="Nat. Ecol. Evol.">
        <title>Pezizomycetes genomes reveal the molecular basis of ectomycorrhizal truffle lifestyle.</title>
        <authorList>
            <person name="Murat C."/>
            <person name="Payen T."/>
            <person name="Noel B."/>
            <person name="Kuo A."/>
            <person name="Morin E."/>
            <person name="Chen J."/>
            <person name="Kohler A."/>
            <person name="Krizsan K."/>
            <person name="Balestrini R."/>
            <person name="Da Silva C."/>
            <person name="Montanini B."/>
            <person name="Hainaut M."/>
            <person name="Levati E."/>
            <person name="Barry K.W."/>
            <person name="Belfiori B."/>
            <person name="Cichocki N."/>
            <person name="Clum A."/>
            <person name="Dockter R.B."/>
            <person name="Fauchery L."/>
            <person name="Guy J."/>
            <person name="Iotti M."/>
            <person name="Le Tacon F."/>
            <person name="Lindquist E.A."/>
            <person name="Lipzen A."/>
            <person name="Malagnac F."/>
            <person name="Mello A."/>
            <person name="Molinier V."/>
            <person name="Miyauchi S."/>
            <person name="Poulain J."/>
            <person name="Riccioni C."/>
            <person name="Rubini A."/>
            <person name="Sitrit Y."/>
            <person name="Splivallo R."/>
            <person name="Traeger S."/>
            <person name="Wang M."/>
            <person name="Zifcakova L."/>
            <person name="Wipf D."/>
            <person name="Zambonelli A."/>
            <person name="Paolocci F."/>
            <person name="Nowrousian M."/>
            <person name="Ottonello S."/>
            <person name="Baldrian P."/>
            <person name="Spatafora J.W."/>
            <person name="Henrissat B."/>
            <person name="Nagy L.G."/>
            <person name="Aury J.M."/>
            <person name="Wincker P."/>
            <person name="Grigoriev I.V."/>
            <person name="Bonfante P."/>
            <person name="Martin F.M."/>
        </authorList>
    </citation>
    <scope>NUCLEOTIDE SEQUENCE [LARGE SCALE GENOMIC DNA]</scope>
    <source>
        <strain evidence="2 3">RN42</strain>
    </source>
</reference>
<evidence type="ECO:0000313" key="2">
    <source>
        <dbReference type="EMBL" id="RPA72580.1"/>
    </source>
</evidence>
<sequence>MRYIFPLYLVIDSCAVVFFSFCIVVLHTNGIVNGSCLSQSPIAAHVITFPLGPTRTTFFHLLSFRTYLSSVSIESFYEKHSPKPVQTQARPSLITRFPHIWEP</sequence>
<keyword evidence="3" id="KW-1185">Reference proteome</keyword>
<protein>
    <submittedName>
        <fullName evidence="2">Uncharacterized protein</fullName>
    </submittedName>
</protein>
<dbReference type="AlphaFoldDB" id="A0A3N4HL22"/>
<feature type="transmembrane region" description="Helical" evidence="1">
    <location>
        <begin position="7"/>
        <end position="26"/>
    </location>
</feature>
<accession>A0A3N4HL22</accession>
<proteinExistence type="predicted"/>
<organism evidence="2 3">
    <name type="scientific">Ascobolus immersus RN42</name>
    <dbReference type="NCBI Taxonomy" id="1160509"/>
    <lineage>
        <taxon>Eukaryota</taxon>
        <taxon>Fungi</taxon>
        <taxon>Dikarya</taxon>
        <taxon>Ascomycota</taxon>
        <taxon>Pezizomycotina</taxon>
        <taxon>Pezizomycetes</taxon>
        <taxon>Pezizales</taxon>
        <taxon>Ascobolaceae</taxon>
        <taxon>Ascobolus</taxon>
    </lineage>
</organism>
<keyword evidence="1" id="KW-0472">Membrane</keyword>